<evidence type="ECO:0000313" key="3">
    <source>
        <dbReference type="Proteomes" id="UP000587991"/>
    </source>
</evidence>
<dbReference type="AlphaFoldDB" id="A0A847SEB6"/>
<evidence type="ECO:0000313" key="2">
    <source>
        <dbReference type="EMBL" id="NLR75518.1"/>
    </source>
</evidence>
<dbReference type="EMBL" id="JABAIM010000002">
    <property type="protein sequence ID" value="NLR75518.1"/>
    <property type="molecule type" value="Genomic_DNA"/>
</dbReference>
<comment type="caution">
    <text evidence="2">The sequence shown here is derived from an EMBL/GenBank/DDBJ whole genome shotgun (WGS) entry which is preliminary data.</text>
</comment>
<dbReference type="SUPFAM" id="SSF82714">
    <property type="entry name" value="Multidrug efflux transporter AcrB TolC docking domain, DN and DC subdomains"/>
    <property type="match status" value="2"/>
</dbReference>
<accession>A0A847SEB6</accession>
<feature type="transmembrane region" description="Helical" evidence="1">
    <location>
        <begin position="12"/>
        <end position="29"/>
    </location>
</feature>
<dbReference type="Gene3D" id="3.30.70.1320">
    <property type="entry name" value="Multidrug efflux transporter AcrB pore domain like"/>
    <property type="match status" value="1"/>
</dbReference>
<feature type="transmembrane region" description="Helical" evidence="1">
    <location>
        <begin position="458"/>
        <end position="480"/>
    </location>
</feature>
<proteinExistence type="predicted"/>
<dbReference type="PANTHER" id="PTHR32063">
    <property type="match status" value="1"/>
</dbReference>
<dbReference type="GO" id="GO:0005886">
    <property type="term" value="C:plasma membrane"/>
    <property type="evidence" value="ECO:0007669"/>
    <property type="project" value="TreeGrafter"/>
</dbReference>
<dbReference type="SUPFAM" id="SSF82693">
    <property type="entry name" value="Multidrug efflux transporter AcrB pore domain, PN1, PN2, PC1 and PC2 subdomains"/>
    <property type="match status" value="3"/>
</dbReference>
<dbReference type="Gene3D" id="3.30.70.1430">
    <property type="entry name" value="Multidrug efflux transporter AcrB pore domain"/>
    <property type="match status" value="2"/>
</dbReference>
<dbReference type="PANTHER" id="PTHR32063:SF0">
    <property type="entry name" value="SWARMING MOTILITY PROTEIN SWRC"/>
    <property type="match status" value="1"/>
</dbReference>
<dbReference type="SUPFAM" id="SSF82866">
    <property type="entry name" value="Multidrug efflux transporter AcrB transmembrane domain"/>
    <property type="match status" value="2"/>
</dbReference>
<feature type="transmembrane region" description="Helical" evidence="1">
    <location>
        <begin position="387"/>
        <end position="409"/>
    </location>
</feature>
<feature type="transmembrane region" description="Helical" evidence="1">
    <location>
        <begin position="430"/>
        <end position="452"/>
    </location>
</feature>
<dbReference type="Gene3D" id="3.30.70.1440">
    <property type="entry name" value="Multidrug efflux transporter AcrB pore domain"/>
    <property type="match status" value="1"/>
</dbReference>
<sequence length="1047" mass="113666">MNLTRISIHNPVFACMMMLAILVLGVSSYKKLTVEQFPDVGSQVVIIVTNYPGATPEVVETDVTRRVEESMNTINGVDEISSTSYEGSSVVTVNFTLSTNMDDAMMDVRDKISVLTPRLRDGVDAPVIRRTNPDDRPIISLSLTSGSHSARQLTEMAENTLVKQLLTVPGVGQASVVGGVKRQIIIQPDPLRLQAANVGVDQLSAVLKRENGQLPVGVLSGGGRDLVVQLEGKIRDPQQFGELIVARRGDSVIRVRDVARVVDGQQEKNSLALINGKPAVAIDIYKVNKSNTVEVADAVKRMKDRLQEQLPTAMKLDVIADGSVPIRNSLNDVTTTLLEGALLTIMVVFLFLGSWRSTVITGLTLPISLLGTIFLLDLFGFSLNMMTLMALSLCIGLLIDDSIVVRENITRHMAMGKPSRLAALEGTQEITLAVLATTLTIVAVFLPVGYMGGIIGRWFHQFGITVTAAVLFSMFVSFTLDPMLSSVWRDPQVQDHKPMPLLGPLLGWIERQLERLSNGYTGLIRWALRHRLAVVGMSIGVLVLSFVLMGRLGSEFVPEADQSDMVLSAKTPVGSSLEYSRSKVEQVERILRSFKEVERTYSTVNTGFVQGRNQFSIRIKLIPRKQRKLGQKELAQRFRARVLQVAGIELRGIGGTNSAGGGGKPVSLSIQGGDIRELQRLADQLRSRMKQIPGLVDVESSLSDAKPMLALRIKRDVASDLGISLQQINQALQPLVVGDTVTTWESEDGENHDVVVRLDEANRKNPADLAQLRLQSSKTDPQTGQPLLVPLSAVVSFVDSKSPNQINRRSLLREIRLSANVDGRPAGEVGKDLQPVVQSMALPPGYRIVTGGANKDMQESAGYAAAALGLGVIFIYMVLASQFNSFLHPLAIMTALPLSLIGVVLGLMVGGSTMNIFSVIGIIMLMGLVTKNAILLVDFVEQAVRNGVDRMTAIQEAGRVRLRPILMTTFAMVLGMLPLGLGLGEGVEQRAPMAHAVIGGVITSTLLTLVVVPVAYSLLDDLKPSLSRGIVWIAKRLARALIRSWFS</sequence>
<protein>
    <submittedName>
        <fullName evidence="2">Efflux RND transporter permease subunit</fullName>
    </submittedName>
</protein>
<keyword evidence="1" id="KW-0472">Membrane</keyword>
<gene>
    <name evidence="2" type="ORF">HF682_10140</name>
</gene>
<dbReference type="Gene3D" id="1.20.1640.10">
    <property type="entry name" value="Multidrug efflux transporter AcrB transmembrane domain"/>
    <property type="match status" value="2"/>
</dbReference>
<feature type="transmembrane region" description="Helical" evidence="1">
    <location>
        <begin position="532"/>
        <end position="553"/>
    </location>
</feature>
<keyword evidence="1" id="KW-1133">Transmembrane helix</keyword>
<organism evidence="2 3">
    <name type="scientific">Leeia aquatica</name>
    <dbReference type="NCBI Taxonomy" id="2725557"/>
    <lineage>
        <taxon>Bacteria</taxon>
        <taxon>Pseudomonadati</taxon>
        <taxon>Pseudomonadota</taxon>
        <taxon>Betaproteobacteria</taxon>
        <taxon>Neisseriales</taxon>
        <taxon>Leeiaceae</taxon>
        <taxon>Leeia</taxon>
    </lineage>
</organism>
<dbReference type="Pfam" id="PF00873">
    <property type="entry name" value="ACR_tran"/>
    <property type="match status" value="1"/>
</dbReference>
<dbReference type="InterPro" id="IPR001036">
    <property type="entry name" value="Acrflvin-R"/>
</dbReference>
<name>A0A847SEB6_9NEIS</name>
<feature type="transmembrane region" description="Helical" evidence="1">
    <location>
        <begin position="916"/>
        <end position="940"/>
    </location>
</feature>
<feature type="transmembrane region" description="Helical" evidence="1">
    <location>
        <begin position="861"/>
        <end position="879"/>
    </location>
</feature>
<feature type="transmembrane region" description="Helical" evidence="1">
    <location>
        <begin position="333"/>
        <end position="352"/>
    </location>
</feature>
<feature type="transmembrane region" description="Helical" evidence="1">
    <location>
        <begin position="886"/>
        <end position="910"/>
    </location>
</feature>
<feature type="transmembrane region" description="Helical" evidence="1">
    <location>
        <begin position="359"/>
        <end position="381"/>
    </location>
</feature>
<dbReference type="PRINTS" id="PR00702">
    <property type="entry name" value="ACRIFLAVINRP"/>
</dbReference>
<feature type="transmembrane region" description="Helical" evidence="1">
    <location>
        <begin position="993"/>
        <end position="1019"/>
    </location>
</feature>
<feature type="transmembrane region" description="Helical" evidence="1">
    <location>
        <begin position="960"/>
        <end position="981"/>
    </location>
</feature>
<dbReference type="GO" id="GO:0042910">
    <property type="term" value="F:xenobiotic transmembrane transporter activity"/>
    <property type="evidence" value="ECO:0007669"/>
    <property type="project" value="TreeGrafter"/>
</dbReference>
<reference evidence="2 3" key="1">
    <citation type="submission" date="2020-04" db="EMBL/GenBank/DDBJ databases">
        <title>Draft genome of Leeia sp. IMCC25680.</title>
        <authorList>
            <person name="Song J."/>
            <person name="Cho J.-C."/>
        </authorList>
    </citation>
    <scope>NUCLEOTIDE SEQUENCE [LARGE SCALE GENOMIC DNA]</scope>
    <source>
        <strain evidence="2 3">IMCC25680</strain>
    </source>
</reference>
<evidence type="ECO:0000256" key="1">
    <source>
        <dbReference type="SAM" id="Phobius"/>
    </source>
</evidence>
<dbReference type="RefSeq" id="WP_168877178.1">
    <property type="nucleotide sequence ID" value="NZ_JABAIM010000002.1"/>
</dbReference>
<keyword evidence="3" id="KW-1185">Reference proteome</keyword>
<dbReference type="InterPro" id="IPR027463">
    <property type="entry name" value="AcrB_DN_DC_subdom"/>
</dbReference>
<dbReference type="Proteomes" id="UP000587991">
    <property type="component" value="Unassembled WGS sequence"/>
</dbReference>
<keyword evidence="1" id="KW-0812">Transmembrane</keyword>
<dbReference type="Gene3D" id="3.30.2090.10">
    <property type="entry name" value="Multidrug efflux transporter AcrB TolC docking domain, DN and DC subdomains"/>
    <property type="match status" value="2"/>
</dbReference>